<keyword evidence="2" id="KW-1185">Reference proteome</keyword>
<evidence type="ECO:0000313" key="1">
    <source>
        <dbReference type="EMBL" id="QDH83472.1"/>
    </source>
</evidence>
<dbReference type="GeneID" id="56135929"/>
<dbReference type="EMBL" id="MN094788">
    <property type="protein sequence ID" value="QDH83472.1"/>
    <property type="molecule type" value="Genomic_DNA"/>
</dbReference>
<dbReference type="Proteomes" id="UP000320799">
    <property type="component" value="Segment"/>
</dbReference>
<evidence type="ECO:0000313" key="2">
    <source>
        <dbReference type="Proteomes" id="UP000320799"/>
    </source>
</evidence>
<proteinExistence type="predicted"/>
<name>A0A514CSL7_9CAUD</name>
<dbReference type="KEGG" id="vg:56135929"/>
<sequence>MDSEKDHLALYSHDCLSCGHLVQGAPTKHTKCHATKGNKLCPANDVVIVITGKIDQLVAKLKKARKAKDAQAEAKLWSKVVKEPAAVQQRIYDLLA</sequence>
<accession>A0A514CSL7</accession>
<organism evidence="1 2">
    <name type="scientific">Achromobacter phage Motura</name>
    <dbReference type="NCBI Taxonomy" id="2591403"/>
    <lineage>
        <taxon>Viruses</taxon>
        <taxon>Duplodnaviria</taxon>
        <taxon>Heunggongvirae</taxon>
        <taxon>Uroviricota</taxon>
        <taxon>Caudoviricetes</taxon>
        <taxon>Moturavirus</taxon>
        <taxon>Moturavirus motura</taxon>
    </lineage>
</organism>
<reference evidence="1 2" key="1">
    <citation type="submission" date="2019-06" db="EMBL/GenBank/DDBJ databases">
        <authorList>
            <person name="Kincaid V.D."/>
            <person name="Fuller A."/>
            <person name="Hodges K."/>
            <person name="Bansal M."/>
            <person name="Essig J."/>
            <person name="Johnson A."/>
        </authorList>
    </citation>
    <scope>NUCLEOTIDE SEQUENCE [LARGE SCALE GENOMIC DNA]</scope>
</reference>
<dbReference type="RefSeq" id="YP_009903653.1">
    <property type="nucleotide sequence ID" value="NC_049849.1"/>
</dbReference>
<protein>
    <submittedName>
        <fullName evidence="1">Uncharacterized protein</fullName>
    </submittedName>
</protein>